<evidence type="ECO:0000256" key="8">
    <source>
        <dbReference type="ARBA" id="ARBA00023315"/>
    </source>
</evidence>
<evidence type="ECO:0000256" key="5">
    <source>
        <dbReference type="ARBA" id="ARBA00022692"/>
    </source>
</evidence>
<feature type="transmembrane region" description="Helical" evidence="9">
    <location>
        <begin position="126"/>
        <end position="146"/>
    </location>
</feature>
<evidence type="ECO:0000256" key="4">
    <source>
        <dbReference type="ARBA" id="ARBA00022679"/>
    </source>
</evidence>
<proteinExistence type="inferred from homology"/>
<feature type="transmembrane region" description="Helical" evidence="9">
    <location>
        <begin position="197"/>
        <end position="216"/>
    </location>
</feature>
<evidence type="ECO:0000259" key="10">
    <source>
        <dbReference type="PROSITE" id="PS50263"/>
    </source>
</evidence>
<evidence type="ECO:0000313" key="11">
    <source>
        <dbReference type="EMBL" id="ASF45583.1"/>
    </source>
</evidence>
<dbReference type="OrthoDB" id="9804277at2"/>
<dbReference type="SUPFAM" id="SSF56317">
    <property type="entry name" value="Carbon-nitrogen hydrolase"/>
    <property type="match status" value="1"/>
</dbReference>
<evidence type="ECO:0000256" key="2">
    <source>
        <dbReference type="ARBA" id="ARBA00010065"/>
    </source>
</evidence>
<comment type="function">
    <text evidence="9">Catalyzes the phospholipid dependent N-acylation of the N-terminal cysteine of apolipoprotein, the last step in lipoprotein maturation.</text>
</comment>
<comment type="similarity">
    <text evidence="2 9">Belongs to the CN hydrolase family. Apolipoprotein N-acyltransferase subfamily.</text>
</comment>
<keyword evidence="7 9" id="KW-0472">Membrane</keyword>
<name>A0A1Z4BWF8_9GAMM</name>
<dbReference type="UniPathway" id="UPA00666"/>
<dbReference type="InterPro" id="IPR036526">
    <property type="entry name" value="C-N_Hydrolase_sf"/>
</dbReference>
<reference evidence="11 12" key="1">
    <citation type="submission" date="2017-06" db="EMBL/GenBank/DDBJ databases">
        <title>Genome Sequencing of the methanotroph Methylovulum psychrotolerants str. HV10-M2 isolated from a high-altitude environment.</title>
        <authorList>
            <person name="Mateos-Rivera A."/>
        </authorList>
    </citation>
    <scope>NUCLEOTIDE SEQUENCE [LARGE SCALE GENOMIC DNA]</scope>
    <source>
        <strain evidence="11 12">HV10_M2</strain>
    </source>
</reference>
<evidence type="ECO:0000256" key="7">
    <source>
        <dbReference type="ARBA" id="ARBA00023136"/>
    </source>
</evidence>
<comment type="pathway">
    <text evidence="9">Protein modification; lipoprotein biosynthesis (N-acyl transfer).</text>
</comment>
<sequence length="510" mass="55856">MPNQTLPHFSKHLRTDCARDLLALLAGGLYTLAFAPFNYAVLAPIALLLLFSGWRHATPLRALRRGYLFGLAAFGIGVSWVYVSIHDYGHAGLFSAAALTTLFFSFWALFPALAGWLTVQCRASHSILGVALIWALLEYFRGVLLLNGFPWLLGAYSQLHSPLAGYIPLIGAYGTGFLLALSAALAVAVLHHNKRRYWLGGLLALIWIAGAGLRHITWTTPIGKDLQVALIQGNISQDQKWLPDNQMNTLMLYKNLTAEHWGADVIVWPETAIPAYLSEVEGFYLTPLQAEALQHHTDLIVSLPAEGDTDTIMYNAVLTLGQHPGQYNKNHLLPFGEYMPWQPLSGYILNKLDIRLGDFTPGGDQQPLLQAGGYPFITSICYEDAFGDANINGLPQAAYLVNVTNDAWFGDSMEPHQHLQIAQMRALETGRFMLRATNTGLTAVIAPDGNISASAVPFTTTVLKANITPMGGMTPYARIGDQPIVLVLLGIFLAWWGCQVNAGYKRGKIS</sequence>
<dbReference type="EC" id="2.3.1.269" evidence="9"/>
<keyword evidence="11" id="KW-0449">Lipoprotein</keyword>
<evidence type="ECO:0000256" key="6">
    <source>
        <dbReference type="ARBA" id="ARBA00022989"/>
    </source>
</evidence>
<accession>A0A1Z4BWF8</accession>
<organism evidence="11 12">
    <name type="scientific">Methylovulum psychrotolerans</name>
    <dbReference type="NCBI Taxonomy" id="1704499"/>
    <lineage>
        <taxon>Bacteria</taxon>
        <taxon>Pseudomonadati</taxon>
        <taxon>Pseudomonadota</taxon>
        <taxon>Gammaproteobacteria</taxon>
        <taxon>Methylococcales</taxon>
        <taxon>Methylococcaceae</taxon>
        <taxon>Methylovulum</taxon>
    </lineage>
</organism>
<feature type="transmembrane region" description="Helical" evidence="9">
    <location>
        <begin position="166"/>
        <end position="190"/>
    </location>
</feature>
<dbReference type="InterPro" id="IPR003010">
    <property type="entry name" value="C-N_Hydrolase"/>
</dbReference>
<dbReference type="Pfam" id="PF00795">
    <property type="entry name" value="CN_hydrolase"/>
    <property type="match status" value="1"/>
</dbReference>
<keyword evidence="12" id="KW-1185">Reference proteome</keyword>
<dbReference type="GO" id="GO:0016410">
    <property type="term" value="F:N-acyltransferase activity"/>
    <property type="evidence" value="ECO:0007669"/>
    <property type="project" value="UniProtKB-UniRule"/>
</dbReference>
<dbReference type="EMBL" id="CP022129">
    <property type="protein sequence ID" value="ASF45583.1"/>
    <property type="molecule type" value="Genomic_DNA"/>
</dbReference>
<dbReference type="NCBIfam" id="TIGR00546">
    <property type="entry name" value="lnt"/>
    <property type="match status" value="1"/>
</dbReference>
<evidence type="ECO:0000313" key="12">
    <source>
        <dbReference type="Proteomes" id="UP000197019"/>
    </source>
</evidence>
<comment type="subcellular location">
    <subcellularLocation>
        <location evidence="1 9">Cell membrane</location>
        <topology evidence="1 9">Multi-pass membrane protein</topology>
    </subcellularLocation>
</comment>
<dbReference type="AlphaFoldDB" id="A0A1Z4BWF8"/>
<feature type="transmembrane region" description="Helical" evidence="9">
    <location>
        <begin position="91"/>
        <end position="114"/>
    </location>
</feature>
<evidence type="ECO:0000256" key="3">
    <source>
        <dbReference type="ARBA" id="ARBA00022475"/>
    </source>
</evidence>
<dbReference type="InterPro" id="IPR004563">
    <property type="entry name" value="Apolipo_AcylTrfase"/>
</dbReference>
<feature type="domain" description="CN hydrolase" evidence="10">
    <location>
        <begin position="231"/>
        <end position="469"/>
    </location>
</feature>
<dbReference type="InterPro" id="IPR045378">
    <property type="entry name" value="LNT_N"/>
</dbReference>
<keyword evidence="4 9" id="KW-0808">Transferase</keyword>
<keyword evidence="3 9" id="KW-1003">Cell membrane</keyword>
<dbReference type="GO" id="GO:0005886">
    <property type="term" value="C:plasma membrane"/>
    <property type="evidence" value="ECO:0007669"/>
    <property type="project" value="UniProtKB-SubCell"/>
</dbReference>
<evidence type="ECO:0000256" key="9">
    <source>
        <dbReference type="HAMAP-Rule" id="MF_01148"/>
    </source>
</evidence>
<comment type="catalytic activity">
    <reaction evidence="9">
        <text>N-terminal S-1,2-diacyl-sn-glyceryl-L-cysteinyl-[lipoprotein] + a glycerophospholipid = N-acyl-S-1,2-diacyl-sn-glyceryl-L-cysteinyl-[lipoprotein] + a 2-acyl-sn-glycero-3-phospholipid + H(+)</text>
        <dbReference type="Rhea" id="RHEA:48228"/>
        <dbReference type="Rhea" id="RHEA-COMP:14681"/>
        <dbReference type="Rhea" id="RHEA-COMP:14684"/>
        <dbReference type="ChEBI" id="CHEBI:15378"/>
        <dbReference type="ChEBI" id="CHEBI:136912"/>
        <dbReference type="ChEBI" id="CHEBI:140656"/>
        <dbReference type="ChEBI" id="CHEBI:140657"/>
        <dbReference type="ChEBI" id="CHEBI:140660"/>
        <dbReference type="EC" id="2.3.1.269"/>
    </reaction>
</comment>
<feature type="transmembrane region" description="Helical" evidence="9">
    <location>
        <begin position="66"/>
        <end position="85"/>
    </location>
</feature>
<dbReference type="HAMAP" id="MF_01148">
    <property type="entry name" value="Lnt"/>
    <property type="match status" value="1"/>
</dbReference>
<protein>
    <recommendedName>
        <fullName evidence="9">Apolipoprotein N-acyltransferase</fullName>
        <shortName evidence="9">ALP N-acyltransferase</shortName>
        <ecNumber evidence="9">2.3.1.269</ecNumber>
    </recommendedName>
</protein>
<dbReference type="GO" id="GO:0042158">
    <property type="term" value="P:lipoprotein biosynthetic process"/>
    <property type="evidence" value="ECO:0007669"/>
    <property type="project" value="UniProtKB-UniRule"/>
</dbReference>
<keyword evidence="8 9" id="KW-0012">Acyltransferase</keyword>
<dbReference type="PANTHER" id="PTHR38686">
    <property type="entry name" value="APOLIPOPROTEIN N-ACYLTRANSFERASE"/>
    <property type="match status" value="1"/>
</dbReference>
<dbReference type="PANTHER" id="PTHR38686:SF1">
    <property type="entry name" value="APOLIPOPROTEIN N-ACYLTRANSFERASE"/>
    <property type="match status" value="1"/>
</dbReference>
<keyword evidence="6 9" id="KW-1133">Transmembrane helix</keyword>
<feature type="transmembrane region" description="Helical" evidence="9">
    <location>
        <begin position="484"/>
        <end position="504"/>
    </location>
</feature>
<keyword evidence="5 9" id="KW-0812">Transmembrane</keyword>
<dbReference type="Pfam" id="PF20154">
    <property type="entry name" value="LNT_N"/>
    <property type="match status" value="1"/>
</dbReference>
<feature type="transmembrane region" description="Helical" evidence="9">
    <location>
        <begin position="29"/>
        <end position="54"/>
    </location>
</feature>
<dbReference type="Gene3D" id="3.60.110.10">
    <property type="entry name" value="Carbon-nitrogen hydrolase"/>
    <property type="match status" value="1"/>
</dbReference>
<gene>
    <name evidence="9" type="primary">lnt</name>
    <name evidence="11" type="ORF">CEK71_05585</name>
</gene>
<dbReference type="KEGG" id="mpsy:CEK71_05585"/>
<dbReference type="Proteomes" id="UP000197019">
    <property type="component" value="Chromosome"/>
</dbReference>
<dbReference type="CDD" id="cd07571">
    <property type="entry name" value="ALP_N-acyl_transferase"/>
    <property type="match status" value="1"/>
</dbReference>
<dbReference type="PROSITE" id="PS50263">
    <property type="entry name" value="CN_HYDROLASE"/>
    <property type="match status" value="1"/>
</dbReference>
<evidence type="ECO:0000256" key="1">
    <source>
        <dbReference type="ARBA" id="ARBA00004651"/>
    </source>
</evidence>